<keyword evidence="2" id="KW-1185">Reference proteome</keyword>
<organism evidence="1 2">
    <name type="scientific">Desulfitobacterium dehalogenans (strain ATCC 51507 / DSM 9161 / JW/IU-DC1)</name>
    <dbReference type="NCBI Taxonomy" id="756499"/>
    <lineage>
        <taxon>Bacteria</taxon>
        <taxon>Bacillati</taxon>
        <taxon>Bacillota</taxon>
        <taxon>Clostridia</taxon>
        <taxon>Eubacteriales</taxon>
        <taxon>Desulfitobacteriaceae</taxon>
        <taxon>Desulfitobacterium</taxon>
    </lineage>
</organism>
<dbReference type="eggNOG" id="COG1694">
    <property type="taxonomic scope" value="Bacteria"/>
</dbReference>
<reference evidence="1 2" key="2">
    <citation type="journal article" date="2015" name="J. Bacteriol.">
        <title>Genomic, proteomic, and biochemical analysis of the organohalide respiratory pathway in Desulfitobacterium dehalogenans.</title>
        <authorList>
            <person name="Kruse T."/>
            <person name="van de Pas B.A."/>
            <person name="Atteia A."/>
            <person name="Krab K."/>
            <person name="Hagen W.R."/>
            <person name="Goodwin L."/>
            <person name="Chain P."/>
            <person name="Boeren S."/>
            <person name="Maphosa F."/>
            <person name="Schraa G."/>
            <person name="de Vos W.M."/>
            <person name="van der Oost J."/>
            <person name="Smidt H."/>
            <person name="Stams A.J."/>
        </authorList>
    </citation>
    <scope>NUCLEOTIDE SEQUENCE [LARGE SCALE GENOMIC DNA]</scope>
    <source>
        <strain evidence="2">ATCC 51507 / DSM 9161 / JW/IU-DC1</strain>
    </source>
</reference>
<dbReference type="EMBL" id="CP003348">
    <property type="protein sequence ID" value="AFL99501.1"/>
    <property type="molecule type" value="Genomic_DNA"/>
</dbReference>
<reference evidence="2" key="1">
    <citation type="submission" date="2012-06" db="EMBL/GenBank/DDBJ databases">
        <title>Complete sequence of Desulfitobacterium dehalogenans ATCC 51507.</title>
        <authorList>
            <person name="Lucas S."/>
            <person name="Han J."/>
            <person name="Lapidus A."/>
            <person name="Cheng J.-F."/>
            <person name="Goodwin L."/>
            <person name="Pitluck S."/>
            <person name="Peters L."/>
            <person name="Ovchinnikova G."/>
            <person name="Teshima H."/>
            <person name="Detter J.C."/>
            <person name="Han C."/>
            <person name="Tapia R."/>
            <person name="Land M."/>
            <person name="Hauser L."/>
            <person name="Kyrpides N."/>
            <person name="Ivanova N."/>
            <person name="Pagani I."/>
            <person name="Kruse T."/>
            <person name="de Vos W.M."/>
            <person name="Smidt H."/>
            <person name="Woyke T."/>
        </authorList>
    </citation>
    <scope>NUCLEOTIDE SEQUENCE [LARGE SCALE GENOMIC DNA]</scope>
    <source>
        <strain evidence="2">ATCC 51507 / DSM 9161 / JW/IU-DC1</strain>
    </source>
</reference>
<evidence type="ECO:0000313" key="1">
    <source>
        <dbReference type="EMBL" id="AFL99501.1"/>
    </source>
</evidence>
<gene>
    <name evidence="1" type="ordered locus">Desde_1069</name>
</gene>
<sequence length="199" mass="22508">MTTSIEKNTLQFHKLNGLTPTVESCTMKLIEELGELLQLIGKGQGSSGEKMNLQPELEAWETLESRMIDEAFDVAQSAVTMIFTLCEKIGYNPLLWEQAHENKLRDKGYLAAGKMEKTDFPAEGFLVGMANKFIVLKCDDVKEYLTKNDQMVLDCITARLALGRIHDKRKVDNNYLVINTDEPYAPEVVAIMKRHGHWG</sequence>
<dbReference type="AlphaFoldDB" id="I4A6B7"/>
<dbReference type="HOGENOM" id="CLU_1370252_0_0_9"/>
<dbReference type="KEGG" id="ddh:Desde_1069"/>
<evidence type="ECO:0000313" key="2">
    <source>
        <dbReference type="Proteomes" id="UP000006053"/>
    </source>
</evidence>
<dbReference type="RefSeq" id="WP_014792993.1">
    <property type="nucleotide sequence ID" value="NC_018017.1"/>
</dbReference>
<name>I4A6B7_DESDJ</name>
<dbReference type="Proteomes" id="UP000006053">
    <property type="component" value="Chromosome"/>
</dbReference>
<accession>I4A6B7</accession>
<protein>
    <submittedName>
        <fullName evidence="1">Uncharacterized protein</fullName>
    </submittedName>
</protein>
<proteinExistence type="predicted"/>
<dbReference type="STRING" id="756499.Desde_1069"/>